<dbReference type="GO" id="GO:0005524">
    <property type="term" value="F:ATP binding"/>
    <property type="evidence" value="ECO:0007669"/>
    <property type="project" value="UniProtKB-KW"/>
</dbReference>
<dbReference type="InterPro" id="IPR027417">
    <property type="entry name" value="P-loop_NTPase"/>
</dbReference>
<keyword evidence="4 7" id="KW-0067">ATP-binding</keyword>
<evidence type="ECO:0000256" key="1">
    <source>
        <dbReference type="ARBA" id="ARBA00005417"/>
    </source>
</evidence>
<evidence type="ECO:0000313" key="7">
    <source>
        <dbReference type="EMBL" id="SMP57079.1"/>
    </source>
</evidence>
<dbReference type="RefSeq" id="WP_283432715.1">
    <property type="nucleotide sequence ID" value="NZ_FXUG01000005.1"/>
</dbReference>
<evidence type="ECO:0000256" key="2">
    <source>
        <dbReference type="ARBA" id="ARBA00022448"/>
    </source>
</evidence>
<dbReference type="PANTHER" id="PTHR43335">
    <property type="entry name" value="ABC TRANSPORTER, ATP-BINDING PROTEIN"/>
    <property type="match status" value="1"/>
</dbReference>
<dbReference type="PANTHER" id="PTHR43335:SF3">
    <property type="entry name" value="ABC TRANSPORTER"/>
    <property type="match status" value="1"/>
</dbReference>
<evidence type="ECO:0000313" key="8">
    <source>
        <dbReference type="Proteomes" id="UP001158067"/>
    </source>
</evidence>
<evidence type="ECO:0000256" key="3">
    <source>
        <dbReference type="ARBA" id="ARBA00022741"/>
    </source>
</evidence>
<name>A0ABY1Q2A5_9BACT</name>
<feature type="region of interest" description="Disordered" evidence="5">
    <location>
        <begin position="243"/>
        <end position="293"/>
    </location>
</feature>
<protein>
    <submittedName>
        <fullName evidence="7">ABC-2 type transport system ATP-binding protein</fullName>
    </submittedName>
</protein>
<keyword evidence="2" id="KW-0813">Transport</keyword>
<sequence>MIEIRDLQKLYDDTLAVKNVSVSIPAGVVCGLVGPNGAGKTTTLRCLAGLLRPTSGTICVNGFDPIADEIELKRSVAYVPDDPPLFDDLTVGQHLDFVARLYQIRDHRPTAFDLLQRFELMPKYDASVTSLSRGMRQKLAIACAYLIAPPVLLLDEPLTGLDPPGIRMLLQSVRDYVKGGRTVIISSHLLAMIADVCDQVWMMHHGEVKYHGSTSELRRSFPEADSLEEAFFAAISNSNDLASESSSGACSQSRSESTSSPLTPGESQPAAIAPNLAGSSSPANAADLSAVLR</sequence>
<evidence type="ECO:0000256" key="5">
    <source>
        <dbReference type="SAM" id="MobiDB-lite"/>
    </source>
</evidence>
<dbReference type="InterPro" id="IPR003593">
    <property type="entry name" value="AAA+_ATPase"/>
</dbReference>
<dbReference type="CDD" id="cd03230">
    <property type="entry name" value="ABC_DR_subfamily_A"/>
    <property type="match status" value="1"/>
</dbReference>
<dbReference type="SUPFAM" id="SSF52540">
    <property type="entry name" value="P-loop containing nucleoside triphosphate hydrolases"/>
    <property type="match status" value="1"/>
</dbReference>
<dbReference type="InterPro" id="IPR003439">
    <property type="entry name" value="ABC_transporter-like_ATP-bd"/>
</dbReference>
<evidence type="ECO:0000256" key="4">
    <source>
        <dbReference type="ARBA" id="ARBA00022840"/>
    </source>
</evidence>
<proteinExistence type="inferred from homology"/>
<feature type="domain" description="ABC transporter" evidence="6">
    <location>
        <begin position="2"/>
        <end position="230"/>
    </location>
</feature>
<evidence type="ECO:0000259" key="6">
    <source>
        <dbReference type="PROSITE" id="PS50893"/>
    </source>
</evidence>
<gene>
    <name evidence="7" type="ORF">SAMN06265222_105257</name>
</gene>
<organism evidence="7 8">
    <name type="scientific">Neorhodopirellula lusitana</name>
    <dbReference type="NCBI Taxonomy" id="445327"/>
    <lineage>
        <taxon>Bacteria</taxon>
        <taxon>Pseudomonadati</taxon>
        <taxon>Planctomycetota</taxon>
        <taxon>Planctomycetia</taxon>
        <taxon>Pirellulales</taxon>
        <taxon>Pirellulaceae</taxon>
        <taxon>Neorhodopirellula</taxon>
    </lineage>
</organism>
<dbReference type="Pfam" id="PF00005">
    <property type="entry name" value="ABC_tran"/>
    <property type="match status" value="1"/>
</dbReference>
<keyword evidence="8" id="KW-1185">Reference proteome</keyword>
<comment type="caution">
    <text evidence="7">The sequence shown here is derived from an EMBL/GenBank/DDBJ whole genome shotgun (WGS) entry which is preliminary data.</text>
</comment>
<comment type="similarity">
    <text evidence="1">Belongs to the ABC transporter superfamily.</text>
</comment>
<accession>A0ABY1Q2A5</accession>
<keyword evidence="3" id="KW-0547">Nucleotide-binding</keyword>
<feature type="compositionally biased region" description="Low complexity" evidence="5">
    <location>
        <begin position="243"/>
        <end position="257"/>
    </location>
</feature>
<dbReference type="SMART" id="SM00382">
    <property type="entry name" value="AAA"/>
    <property type="match status" value="1"/>
</dbReference>
<dbReference type="EMBL" id="FXUG01000005">
    <property type="protein sequence ID" value="SMP57079.1"/>
    <property type="molecule type" value="Genomic_DNA"/>
</dbReference>
<dbReference type="Proteomes" id="UP001158067">
    <property type="component" value="Unassembled WGS sequence"/>
</dbReference>
<dbReference type="Gene3D" id="3.40.50.300">
    <property type="entry name" value="P-loop containing nucleotide triphosphate hydrolases"/>
    <property type="match status" value="1"/>
</dbReference>
<dbReference type="PROSITE" id="PS50893">
    <property type="entry name" value="ABC_TRANSPORTER_2"/>
    <property type="match status" value="1"/>
</dbReference>
<reference evidence="7 8" key="1">
    <citation type="submission" date="2017-05" db="EMBL/GenBank/DDBJ databases">
        <authorList>
            <person name="Varghese N."/>
            <person name="Submissions S."/>
        </authorList>
    </citation>
    <scope>NUCLEOTIDE SEQUENCE [LARGE SCALE GENOMIC DNA]</scope>
    <source>
        <strain evidence="7 8">DSM 25457</strain>
    </source>
</reference>